<gene>
    <name evidence="1" type="ORF">EX87_09290</name>
</gene>
<organism evidence="1">
    <name type="scientific">Brevibacillus laterosporus</name>
    <name type="common">Bacillus laterosporus</name>
    <dbReference type="NCBI Taxonomy" id="1465"/>
    <lineage>
        <taxon>Bacteria</taxon>
        <taxon>Bacillati</taxon>
        <taxon>Bacillota</taxon>
        <taxon>Bacilli</taxon>
        <taxon>Bacillales</taxon>
        <taxon>Paenibacillaceae</taxon>
        <taxon>Brevibacillus</taxon>
    </lineage>
</organism>
<proteinExistence type="predicted"/>
<accession>A0A0F7EFU8</accession>
<sequence>MEIFQCVFDRLLQRKSPEQIWTLSHYDPTEGNTDWKGLRVILEAMYAVKETQIFEGLLHQWMEHLRSQEGQDSEKRQTFDNKTSGYATGATVLIRSLSTIANQKLGDLMLTSPIQARPCIQKARLKLPQADGLT</sequence>
<dbReference type="RefSeq" id="WP_031412745.1">
    <property type="nucleotide sequence ID" value="NZ_CP011074.1"/>
</dbReference>
<reference evidence="1" key="1">
    <citation type="submission" date="2015-03" db="EMBL/GenBank/DDBJ databases">
        <title>MIGS Cultured Bacterial/Archaeal sample from Brevibacillus laterosporus.</title>
        <authorList>
            <person name="Zeng D."/>
            <person name="Zhu L."/>
            <person name="Dong G."/>
            <person name="Ye W."/>
            <person name="Ren D."/>
            <person name="Wu L."/>
            <person name="Xu J."/>
            <person name="Li G."/>
            <person name="Guo L."/>
        </authorList>
    </citation>
    <scope>NUCLEOTIDE SEQUENCE</scope>
    <source>
        <strain evidence="1">B9</strain>
    </source>
</reference>
<evidence type="ECO:0000313" key="1">
    <source>
        <dbReference type="EMBL" id="AKF93805.1"/>
    </source>
</evidence>
<dbReference type="EMBL" id="CP011074">
    <property type="protein sequence ID" value="AKF93805.1"/>
    <property type="molecule type" value="Genomic_DNA"/>
</dbReference>
<protein>
    <submittedName>
        <fullName evidence="1">Uncharacterized protein</fullName>
    </submittedName>
</protein>
<name>A0A0F7EFU8_BRELA</name>
<dbReference type="AlphaFoldDB" id="A0A0F7EFU8"/>